<dbReference type="Proteomes" id="UP000636479">
    <property type="component" value="Unassembled WGS sequence"/>
</dbReference>
<evidence type="ECO:0000313" key="4">
    <source>
        <dbReference type="EMBL" id="KAF7310042.1"/>
    </source>
</evidence>
<dbReference type="AlphaFoldDB" id="A0A8H6T469"/>
<keyword evidence="3" id="KW-0732">Signal</keyword>
<protein>
    <recommendedName>
        <fullName evidence="6">Transmembrane protein</fullName>
    </recommendedName>
</protein>
<feature type="region of interest" description="Disordered" evidence="1">
    <location>
        <begin position="326"/>
        <end position="361"/>
    </location>
</feature>
<dbReference type="Gene3D" id="2.60.120.260">
    <property type="entry name" value="Galactose-binding domain-like"/>
    <property type="match status" value="1"/>
</dbReference>
<name>A0A8H6T469_9AGAR</name>
<gene>
    <name evidence="4" type="ORF">MIND_00377200</name>
</gene>
<keyword evidence="2" id="KW-1133">Transmembrane helix</keyword>
<dbReference type="RefSeq" id="XP_037223492.1">
    <property type="nucleotide sequence ID" value="XM_037360607.1"/>
</dbReference>
<organism evidence="4 5">
    <name type="scientific">Mycena indigotica</name>
    <dbReference type="NCBI Taxonomy" id="2126181"/>
    <lineage>
        <taxon>Eukaryota</taxon>
        <taxon>Fungi</taxon>
        <taxon>Dikarya</taxon>
        <taxon>Basidiomycota</taxon>
        <taxon>Agaricomycotina</taxon>
        <taxon>Agaricomycetes</taxon>
        <taxon>Agaricomycetidae</taxon>
        <taxon>Agaricales</taxon>
        <taxon>Marasmiineae</taxon>
        <taxon>Mycenaceae</taxon>
        <taxon>Mycena</taxon>
    </lineage>
</organism>
<feature type="transmembrane region" description="Helical" evidence="2">
    <location>
        <begin position="277"/>
        <end position="300"/>
    </location>
</feature>
<keyword evidence="5" id="KW-1185">Reference proteome</keyword>
<keyword evidence="2" id="KW-0812">Transmembrane</keyword>
<evidence type="ECO:0000256" key="3">
    <source>
        <dbReference type="SAM" id="SignalP"/>
    </source>
</evidence>
<feature type="chain" id="PRO_5034766103" description="Transmembrane protein" evidence="3">
    <location>
        <begin position="22"/>
        <end position="361"/>
    </location>
</feature>
<sequence>MHWQHTLLVMAFAVWIQGSSAELRSRTIDDTNGDSATGVVPFYSPANQFSQNSNCSTCRVVLDPSEVHDGTWHDSSQTPNGPPVSISLSFTGVSLSIFCILANFIDNHTISQSSFAFFVDGNPSGTFLHVPDKSTTDFIYGANVFSVDGLEQSEHTVILATNSAAGSLLLFDFASYTFDDGFNMKVTNFSPSEPHTTAVLKSKPTTSVSVNTTTSASLALPLASSLSASSATMSSSEALQTSSALSSPSPTPSLPTKNDSPTPELPMTTAHVSTQKYQIVTVLISVIISFLVAGCIWLICRRYRLRQRMRRELRRVSVFRWAPASDGQANRRKSRFGEKVPPTQGPETARSELPPEYVSEV</sequence>
<dbReference type="OrthoDB" id="3270641at2759"/>
<feature type="signal peptide" evidence="3">
    <location>
        <begin position="1"/>
        <end position="21"/>
    </location>
</feature>
<evidence type="ECO:0008006" key="6">
    <source>
        <dbReference type="Google" id="ProtNLM"/>
    </source>
</evidence>
<dbReference type="EMBL" id="JACAZF010000003">
    <property type="protein sequence ID" value="KAF7310042.1"/>
    <property type="molecule type" value="Genomic_DNA"/>
</dbReference>
<comment type="caution">
    <text evidence="4">The sequence shown here is derived from an EMBL/GenBank/DDBJ whole genome shotgun (WGS) entry which is preliminary data.</text>
</comment>
<dbReference type="GeneID" id="59343123"/>
<evidence type="ECO:0000256" key="1">
    <source>
        <dbReference type="SAM" id="MobiDB-lite"/>
    </source>
</evidence>
<evidence type="ECO:0000313" key="5">
    <source>
        <dbReference type="Proteomes" id="UP000636479"/>
    </source>
</evidence>
<keyword evidence="2" id="KW-0472">Membrane</keyword>
<feature type="compositionally biased region" description="Low complexity" evidence="1">
    <location>
        <begin position="239"/>
        <end position="248"/>
    </location>
</feature>
<accession>A0A8H6T469</accession>
<evidence type="ECO:0000256" key="2">
    <source>
        <dbReference type="SAM" id="Phobius"/>
    </source>
</evidence>
<reference evidence="4" key="1">
    <citation type="submission" date="2020-05" db="EMBL/GenBank/DDBJ databases">
        <title>Mycena genomes resolve the evolution of fungal bioluminescence.</title>
        <authorList>
            <person name="Tsai I.J."/>
        </authorList>
    </citation>
    <scope>NUCLEOTIDE SEQUENCE</scope>
    <source>
        <strain evidence="4">171206Taipei</strain>
    </source>
</reference>
<proteinExistence type="predicted"/>
<feature type="region of interest" description="Disordered" evidence="1">
    <location>
        <begin position="239"/>
        <end position="267"/>
    </location>
</feature>